<dbReference type="PANTHER" id="PTHR23169">
    <property type="entry name" value="ENVOPLAKIN"/>
    <property type="match status" value="1"/>
</dbReference>
<dbReference type="InterPro" id="IPR002048">
    <property type="entry name" value="EF_hand_dom"/>
</dbReference>
<dbReference type="GO" id="GO:0008017">
    <property type="term" value="F:microtubule binding"/>
    <property type="evidence" value="ECO:0007669"/>
    <property type="project" value="InterPro"/>
</dbReference>
<evidence type="ECO:0000313" key="6">
    <source>
        <dbReference type="Ensembl" id="ENSTGUP00000038376.1"/>
    </source>
</evidence>
<dbReference type="SMART" id="SM00054">
    <property type="entry name" value="EFh"/>
    <property type="match status" value="2"/>
</dbReference>
<dbReference type="PROSITE" id="PS51460">
    <property type="entry name" value="GAR"/>
    <property type="match status" value="1"/>
</dbReference>
<keyword evidence="7" id="KW-1185">Reference proteome</keyword>
<evidence type="ECO:0000259" key="5">
    <source>
        <dbReference type="PROSITE" id="PS51460"/>
    </source>
</evidence>
<dbReference type="CDD" id="cd00176">
    <property type="entry name" value="SPEC"/>
    <property type="match status" value="1"/>
</dbReference>
<protein>
    <submittedName>
        <fullName evidence="6">Uncharacterized protein</fullName>
    </submittedName>
</protein>
<dbReference type="Pfam" id="PF13202">
    <property type="entry name" value="EF-hand_5"/>
    <property type="match status" value="1"/>
</dbReference>
<evidence type="ECO:0000256" key="3">
    <source>
        <dbReference type="SAM" id="MobiDB-lite"/>
    </source>
</evidence>
<dbReference type="Ensembl" id="ENSTGUT00000036552.1">
    <property type="protein sequence ID" value="ENSTGUP00000038376.1"/>
    <property type="gene ID" value="ENSTGUG00000029761.1"/>
</dbReference>
<keyword evidence="2" id="KW-0106">Calcium</keyword>
<dbReference type="Proteomes" id="UP000007754">
    <property type="component" value="Unplaced"/>
</dbReference>
<dbReference type="AlphaFoldDB" id="A0A674HRJ4"/>
<dbReference type="GO" id="GO:0045104">
    <property type="term" value="P:intermediate filament cytoskeleton organization"/>
    <property type="evidence" value="ECO:0007669"/>
    <property type="project" value="InterPro"/>
</dbReference>
<feature type="domain" description="EF-hand" evidence="4">
    <location>
        <begin position="571"/>
        <end position="606"/>
    </location>
</feature>
<evidence type="ECO:0000256" key="1">
    <source>
        <dbReference type="ARBA" id="ARBA00022723"/>
    </source>
</evidence>
<reference evidence="6" key="1">
    <citation type="submission" date="2025-08" db="UniProtKB">
        <authorList>
            <consortium name="Ensembl"/>
        </authorList>
    </citation>
    <scope>IDENTIFICATION</scope>
</reference>
<dbReference type="SUPFAM" id="SSF46966">
    <property type="entry name" value="Spectrin repeat"/>
    <property type="match status" value="4"/>
</dbReference>
<dbReference type="Pfam" id="PF00435">
    <property type="entry name" value="Spectrin"/>
    <property type="match status" value="1"/>
</dbReference>
<dbReference type="InterPro" id="IPR011992">
    <property type="entry name" value="EF-hand-dom_pair"/>
</dbReference>
<dbReference type="Gene3D" id="1.10.238.10">
    <property type="entry name" value="EF-hand"/>
    <property type="match status" value="1"/>
</dbReference>
<feature type="region of interest" description="Disordered" evidence="3">
    <location>
        <begin position="72"/>
        <end position="93"/>
    </location>
</feature>
<dbReference type="InterPro" id="IPR018247">
    <property type="entry name" value="EF_Hand_1_Ca_BS"/>
</dbReference>
<dbReference type="GeneTree" id="ENSGT00940000166468"/>
<dbReference type="InterPro" id="IPR003108">
    <property type="entry name" value="GAR_dom"/>
</dbReference>
<proteinExistence type="predicted"/>
<evidence type="ECO:0000256" key="2">
    <source>
        <dbReference type="ARBA" id="ARBA00022837"/>
    </source>
</evidence>
<dbReference type="GO" id="GO:0005737">
    <property type="term" value="C:cytoplasm"/>
    <property type="evidence" value="ECO:0007669"/>
    <property type="project" value="TreeGrafter"/>
</dbReference>
<dbReference type="PROSITE" id="PS00018">
    <property type="entry name" value="EF_HAND_1"/>
    <property type="match status" value="2"/>
</dbReference>
<sequence length="681" mass="76353">VPAAPRPALARALVKEANAHGEKLGALEAVAARLKDFSRKQDGAVIQNLVLAARERLGKVLQRAAERGAVLEEARKRSKQVPGHSPGLGRGSAPCSALDTGLEGQDKGECIKCQLAEHKAFQKVLRAKRPVYEATLRSGRALREGARLPQDLQPLEELLGELKERWDALCTCPVPGRQHKLEESLLFSGKFTDALQALMDWLYRAEPQLSEDVPVGGDRDLVGDLVDKHKVFQKELGKRASCIKTLKRSVRDLTRGSSSVDSQWLQRQVEELSTRWDLVCKLSLSKQARLEAALRQAEEFHTLVHSFLGRLTESEKTLKYGVFPEEEACQQLELECITSLGEEILTTCHPDSIITIKSWVTVAKSRFQEVLSWAQQQGERLRAQAAALAAEREETEQLLDWITAAEEALGLRDQEPLPEEADASAPLQVFMEELNRKQPDVEKVTKSCKRKLAVDLVPPATRRLAQGTAAVPLGGLEPQTPLMAQLLHRWQQLWLLALDRQYRLEMALQHLRELEEFAHFDFGVWRKRYMQWISQMKSRVLDIFRGIDRDQDGRISQREFIESVLASKFPTNILEMNAVATIFDMNGDGFIDYYEFVSALHPNRDPLRRSADADQIQDEVWGRAAVWGAAGRMGVPLGAELSVPPQVNRQVAQCNCAKRFQVEQISANRYRVSAGPGSGLL</sequence>
<dbReference type="InterPro" id="IPR018159">
    <property type="entry name" value="Spectrin/alpha-actinin"/>
</dbReference>
<organism evidence="6 7">
    <name type="scientific">Taeniopygia guttata</name>
    <name type="common">Zebra finch</name>
    <name type="synonym">Poephila guttata</name>
    <dbReference type="NCBI Taxonomy" id="59729"/>
    <lineage>
        <taxon>Eukaryota</taxon>
        <taxon>Metazoa</taxon>
        <taxon>Chordata</taxon>
        <taxon>Craniata</taxon>
        <taxon>Vertebrata</taxon>
        <taxon>Euteleostomi</taxon>
        <taxon>Archelosauria</taxon>
        <taxon>Archosauria</taxon>
        <taxon>Dinosauria</taxon>
        <taxon>Saurischia</taxon>
        <taxon>Theropoda</taxon>
        <taxon>Coelurosauria</taxon>
        <taxon>Aves</taxon>
        <taxon>Neognathae</taxon>
        <taxon>Neoaves</taxon>
        <taxon>Telluraves</taxon>
        <taxon>Australaves</taxon>
        <taxon>Passeriformes</taxon>
        <taxon>Passeroidea</taxon>
        <taxon>Estrildidae</taxon>
        <taxon>Estrildinae</taxon>
        <taxon>Taeniopygia</taxon>
    </lineage>
</organism>
<feature type="domain" description="EF-hand" evidence="4">
    <location>
        <begin position="535"/>
        <end position="570"/>
    </location>
</feature>
<dbReference type="GO" id="GO:0005882">
    <property type="term" value="C:intermediate filament"/>
    <property type="evidence" value="ECO:0007669"/>
    <property type="project" value="TreeGrafter"/>
</dbReference>
<dbReference type="SUPFAM" id="SSF47473">
    <property type="entry name" value="EF-hand"/>
    <property type="match status" value="1"/>
</dbReference>
<dbReference type="FunFam" id="1.20.58.60:FF:000001">
    <property type="entry name" value="Microtubule-actin cross-linking factor 1"/>
    <property type="match status" value="1"/>
</dbReference>
<dbReference type="PANTHER" id="PTHR23169:SF33">
    <property type="entry name" value="MICROTUBULE-ACTIN CROSS-LINKING FACTOR 1, ISOFORMS 1_2_3_5"/>
    <property type="match status" value="1"/>
</dbReference>
<feature type="domain" description="GAR" evidence="5">
    <location>
        <begin position="638"/>
        <end position="681"/>
    </location>
</feature>
<accession>A0A674HRJ4</accession>
<evidence type="ECO:0000259" key="4">
    <source>
        <dbReference type="PROSITE" id="PS50222"/>
    </source>
</evidence>
<dbReference type="Gene3D" id="1.20.58.60">
    <property type="match status" value="3"/>
</dbReference>
<dbReference type="GO" id="GO:0042060">
    <property type="term" value="P:wound healing"/>
    <property type="evidence" value="ECO:0007669"/>
    <property type="project" value="TreeGrafter"/>
</dbReference>
<evidence type="ECO:0000313" key="7">
    <source>
        <dbReference type="Proteomes" id="UP000007754"/>
    </source>
</evidence>
<dbReference type="InterPro" id="IPR043197">
    <property type="entry name" value="Plakin"/>
</dbReference>
<dbReference type="CDD" id="cd00051">
    <property type="entry name" value="EFh"/>
    <property type="match status" value="1"/>
</dbReference>
<keyword evidence="1" id="KW-0479">Metal-binding</keyword>
<reference evidence="6" key="2">
    <citation type="submission" date="2025-09" db="UniProtKB">
        <authorList>
            <consortium name="Ensembl"/>
        </authorList>
    </citation>
    <scope>IDENTIFICATION</scope>
</reference>
<dbReference type="OMA" id="HEYQSEM"/>
<dbReference type="GO" id="GO:0016020">
    <property type="term" value="C:membrane"/>
    <property type="evidence" value="ECO:0007669"/>
    <property type="project" value="TreeGrafter"/>
</dbReference>
<dbReference type="InterPro" id="IPR002017">
    <property type="entry name" value="Spectrin_repeat"/>
</dbReference>
<dbReference type="InParanoid" id="A0A674HRJ4"/>
<dbReference type="Pfam" id="PF13833">
    <property type="entry name" value="EF-hand_8"/>
    <property type="match status" value="1"/>
</dbReference>
<name>A0A674HRJ4_TAEGU</name>
<dbReference type="GO" id="GO:0005509">
    <property type="term" value="F:calcium ion binding"/>
    <property type="evidence" value="ECO:0007669"/>
    <property type="project" value="InterPro"/>
</dbReference>
<dbReference type="SMART" id="SM00150">
    <property type="entry name" value="SPEC"/>
    <property type="match status" value="4"/>
</dbReference>
<dbReference type="GO" id="GO:0005198">
    <property type="term" value="F:structural molecule activity"/>
    <property type="evidence" value="ECO:0007669"/>
    <property type="project" value="TreeGrafter"/>
</dbReference>
<dbReference type="PROSITE" id="PS50222">
    <property type="entry name" value="EF_HAND_2"/>
    <property type="match status" value="2"/>
</dbReference>